<name>A0A1W1BBF4_9ZZZZ</name>
<protein>
    <submittedName>
        <fullName evidence="1">Uncharacterized protein</fullName>
    </submittedName>
</protein>
<proteinExistence type="predicted"/>
<sequence>MNKATIFDQALKYHNITKKEFAQKSNIPYDTVAGWKRNGSVPNFAFVLLKKIAFTENPRRHQIKLKQTPIKLTEVLKKEIQVAFWGKNYEVSYILKEVRRGNHNFVKPFFENVFYGDILKILPIKAIEKLLPTIDELFKEETALFWRNVVKMYRNGGVKVA</sequence>
<evidence type="ECO:0000313" key="1">
    <source>
        <dbReference type="EMBL" id="SFV50805.1"/>
    </source>
</evidence>
<dbReference type="AlphaFoldDB" id="A0A1W1BBF4"/>
<reference evidence="1" key="1">
    <citation type="submission" date="2016-10" db="EMBL/GenBank/DDBJ databases">
        <authorList>
            <person name="de Groot N.N."/>
        </authorList>
    </citation>
    <scope>NUCLEOTIDE SEQUENCE</scope>
</reference>
<accession>A0A1W1BBF4</accession>
<organism evidence="1">
    <name type="scientific">hydrothermal vent metagenome</name>
    <dbReference type="NCBI Taxonomy" id="652676"/>
    <lineage>
        <taxon>unclassified sequences</taxon>
        <taxon>metagenomes</taxon>
        <taxon>ecological metagenomes</taxon>
    </lineage>
</organism>
<dbReference type="EMBL" id="FPHE01000014">
    <property type="protein sequence ID" value="SFV50805.1"/>
    <property type="molecule type" value="Genomic_DNA"/>
</dbReference>
<gene>
    <name evidence="1" type="ORF">MNB_SV-12-1080</name>
</gene>